<dbReference type="OrthoDB" id="1421870at2759"/>
<name>A0A371G9M5_MUCPR</name>
<gene>
    <name evidence="1" type="ORF">CR513_31325</name>
</gene>
<dbReference type="AlphaFoldDB" id="A0A371G9M5"/>
<accession>A0A371G9M5</accession>
<feature type="non-terminal residue" evidence="1">
    <location>
        <position position="1"/>
    </location>
</feature>
<dbReference type="Proteomes" id="UP000257109">
    <property type="component" value="Unassembled WGS sequence"/>
</dbReference>
<keyword evidence="2" id="KW-1185">Reference proteome</keyword>
<reference evidence="1" key="1">
    <citation type="submission" date="2018-05" db="EMBL/GenBank/DDBJ databases">
        <title>Draft genome of Mucuna pruriens seed.</title>
        <authorList>
            <person name="Nnadi N.E."/>
            <person name="Vos R."/>
            <person name="Hasami M.H."/>
            <person name="Devisetty U.K."/>
            <person name="Aguiy J.C."/>
        </authorList>
    </citation>
    <scope>NUCLEOTIDE SEQUENCE [LARGE SCALE GENOMIC DNA]</scope>
    <source>
        <strain evidence="1">JCA_2017</strain>
    </source>
</reference>
<organism evidence="1 2">
    <name type="scientific">Mucuna pruriens</name>
    <name type="common">Velvet bean</name>
    <name type="synonym">Dolichos pruriens</name>
    <dbReference type="NCBI Taxonomy" id="157652"/>
    <lineage>
        <taxon>Eukaryota</taxon>
        <taxon>Viridiplantae</taxon>
        <taxon>Streptophyta</taxon>
        <taxon>Embryophyta</taxon>
        <taxon>Tracheophyta</taxon>
        <taxon>Spermatophyta</taxon>
        <taxon>Magnoliopsida</taxon>
        <taxon>eudicotyledons</taxon>
        <taxon>Gunneridae</taxon>
        <taxon>Pentapetalae</taxon>
        <taxon>rosids</taxon>
        <taxon>fabids</taxon>
        <taxon>Fabales</taxon>
        <taxon>Fabaceae</taxon>
        <taxon>Papilionoideae</taxon>
        <taxon>50 kb inversion clade</taxon>
        <taxon>NPAAA clade</taxon>
        <taxon>indigoferoid/millettioid clade</taxon>
        <taxon>Phaseoleae</taxon>
        <taxon>Mucuna</taxon>
    </lineage>
</organism>
<evidence type="ECO:0000313" key="2">
    <source>
        <dbReference type="Proteomes" id="UP000257109"/>
    </source>
</evidence>
<feature type="non-terminal residue" evidence="1">
    <location>
        <position position="106"/>
    </location>
</feature>
<sequence length="106" mass="12040">MVIKVAMVLLEGIMTIKGQKIVEAYNKIKAQVMESIMVDNATKVAFSWSLWSLSFHASRLALMTQVEESYKIALDAYVPILKDVTNELNLHVHSTWENNTTTRRKG</sequence>
<evidence type="ECO:0000313" key="1">
    <source>
        <dbReference type="EMBL" id="RDX87236.1"/>
    </source>
</evidence>
<proteinExistence type="predicted"/>
<protein>
    <submittedName>
        <fullName evidence="1">Uncharacterized protein</fullName>
    </submittedName>
</protein>
<dbReference type="EMBL" id="QJKJ01006283">
    <property type="protein sequence ID" value="RDX87236.1"/>
    <property type="molecule type" value="Genomic_DNA"/>
</dbReference>
<comment type="caution">
    <text evidence="1">The sequence shown here is derived from an EMBL/GenBank/DDBJ whole genome shotgun (WGS) entry which is preliminary data.</text>
</comment>